<evidence type="ECO:0000256" key="4">
    <source>
        <dbReference type="ARBA" id="ARBA00022989"/>
    </source>
</evidence>
<dbReference type="RefSeq" id="WP_136960215.1">
    <property type="nucleotide sequence ID" value="NZ_CP039690.1"/>
</dbReference>
<evidence type="ECO:0000256" key="6">
    <source>
        <dbReference type="SAM" id="Phobius"/>
    </source>
</evidence>
<dbReference type="PANTHER" id="PTHR47089">
    <property type="entry name" value="ABC TRANSPORTER, PERMEASE PROTEIN"/>
    <property type="match status" value="1"/>
</dbReference>
<feature type="transmembrane region" description="Helical" evidence="6">
    <location>
        <begin position="277"/>
        <end position="295"/>
    </location>
</feature>
<comment type="subcellular location">
    <subcellularLocation>
        <location evidence="1">Cell membrane</location>
        <topology evidence="1">Multi-pass membrane protein</topology>
    </subcellularLocation>
</comment>
<dbReference type="Proteomes" id="UP000298781">
    <property type="component" value="Chromosome"/>
</dbReference>
<dbReference type="Pfam" id="PF02653">
    <property type="entry name" value="BPD_transp_2"/>
    <property type="match status" value="1"/>
</dbReference>
<keyword evidence="5 6" id="KW-0472">Membrane</keyword>
<accession>A0A4D7ATA7</accession>
<gene>
    <name evidence="7" type="ORF">E8M01_11340</name>
</gene>
<evidence type="ECO:0000256" key="1">
    <source>
        <dbReference type="ARBA" id="ARBA00004651"/>
    </source>
</evidence>
<dbReference type="EMBL" id="CP039690">
    <property type="protein sequence ID" value="QCI64764.1"/>
    <property type="molecule type" value="Genomic_DNA"/>
</dbReference>
<feature type="transmembrane region" description="Helical" evidence="6">
    <location>
        <begin position="301"/>
        <end position="322"/>
    </location>
</feature>
<feature type="transmembrane region" description="Helical" evidence="6">
    <location>
        <begin position="182"/>
        <end position="198"/>
    </location>
</feature>
<feature type="transmembrane region" description="Helical" evidence="6">
    <location>
        <begin position="331"/>
        <end position="351"/>
    </location>
</feature>
<dbReference type="OrthoDB" id="45037at2"/>
<keyword evidence="4 6" id="KW-1133">Transmembrane helix</keyword>
<feature type="transmembrane region" description="Helical" evidence="6">
    <location>
        <begin position="89"/>
        <end position="105"/>
    </location>
</feature>
<evidence type="ECO:0000256" key="3">
    <source>
        <dbReference type="ARBA" id="ARBA00022692"/>
    </source>
</evidence>
<feature type="transmembrane region" description="Helical" evidence="6">
    <location>
        <begin position="111"/>
        <end position="130"/>
    </location>
</feature>
<feature type="transmembrane region" description="Helical" evidence="6">
    <location>
        <begin position="142"/>
        <end position="162"/>
    </location>
</feature>
<keyword evidence="2" id="KW-1003">Cell membrane</keyword>
<sequence>MNDRDLPLWLTAVAIPLVNVAVAFLAAGLVVTLIGESPFEALAIMLRGALGSDYGLGYTLFYTTSYIFTGLAVAVAFHAGHFNIGGEGQALMGGLGAALVALSLPQLPALVLLPLCVIGAALGGTAWAFIPAWLQARRGSHIVITTIMFNFIAGALLVYLLVGPLKMAGSMAPETAKFTDAAILPSIATMTGWFGWTVARSPLNLSLLIALAAAAAVWVLIWHTRLGYRIRTVGANPDAAVYAGISPARVTMIALMLSGGLAGLMATNEILGAQGRLINEFVAGAGFVGIAAALMGRAHPFGIVLASLLFGVLTQGGAELAFEKPRITREMIVVIQGFVILFAGALESLFAERLAALYQRFTVQEA</sequence>
<organism evidence="7 8">
    <name type="scientific">Phreatobacter stygius</name>
    <dbReference type="NCBI Taxonomy" id="1940610"/>
    <lineage>
        <taxon>Bacteria</taxon>
        <taxon>Pseudomonadati</taxon>
        <taxon>Pseudomonadota</taxon>
        <taxon>Alphaproteobacteria</taxon>
        <taxon>Hyphomicrobiales</taxon>
        <taxon>Phreatobacteraceae</taxon>
        <taxon>Phreatobacter</taxon>
    </lineage>
</organism>
<reference evidence="7 8" key="1">
    <citation type="submission" date="2019-04" db="EMBL/GenBank/DDBJ databases">
        <title>Phreatobacter aquaticus sp. nov.</title>
        <authorList>
            <person name="Choi A."/>
        </authorList>
    </citation>
    <scope>NUCLEOTIDE SEQUENCE [LARGE SCALE GENOMIC DNA]</scope>
    <source>
        <strain evidence="7 8">KCTC 52518</strain>
    </source>
</reference>
<feature type="transmembrane region" description="Helical" evidence="6">
    <location>
        <begin position="7"/>
        <end position="35"/>
    </location>
</feature>
<protein>
    <submittedName>
        <fullName evidence="7">ABC transporter permease</fullName>
    </submittedName>
</protein>
<dbReference type="PANTHER" id="PTHR47089:SF1">
    <property type="entry name" value="GUANOSINE ABC TRANSPORTER PERMEASE PROTEIN NUPP"/>
    <property type="match status" value="1"/>
</dbReference>
<feature type="transmembrane region" description="Helical" evidence="6">
    <location>
        <begin position="242"/>
        <end position="265"/>
    </location>
</feature>
<name>A0A4D7ATA7_9HYPH</name>
<evidence type="ECO:0000313" key="8">
    <source>
        <dbReference type="Proteomes" id="UP000298781"/>
    </source>
</evidence>
<dbReference type="GO" id="GO:0005886">
    <property type="term" value="C:plasma membrane"/>
    <property type="evidence" value="ECO:0007669"/>
    <property type="project" value="UniProtKB-SubCell"/>
</dbReference>
<evidence type="ECO:0000256" key="5">
    <source>
        <dbReference type="ARBA" id="ARBA00023136"/>
    </source>
</evidence>
<feature type="transmembrane region" description="Helical" evidence="6">
    <location>
        <begin position="205"/>
        <end position="222"/>
    </location>
</feature>
<dbReference type="GO" id="GO:0022857">
    <property type="term" value="F:transmembrane transporter activity"/>
    <property type="evidence" value="ECO:0007669"/>
    <property type="project" value="InterPro"/>
</dbReference>
<proteinExistence type="predicted"/>
<evidence type="ECO:0000256" key="2">
    <source>
        <dbReference type="ARBA" id="ARBA00022475"/>
    </source>
</evidence>
<dbReference type="AlphaFoldDB" id="A0A4D7ATA7"/>
<dbReference type="CDD" id="cd06580">
    <property type="entry name" value="TM_PBP1_transp_TpRbsC_like"/>
    <property type="match status" value="1"/>
</dbReference>
<feature type="transmembrane region" description="Helical" evidence="6">
    <location>
        <begin position="55"/>
        <end position="77"/>
    </location>
</feature>
<dbReference type="KEGG" id="pstg:E8M01_11340"/>
<keyword evidence="3 6" id="KW-0812">Transmembrane</keyword>
<keyword evidence="8" id="KW-1185">Reference proteome</keyword>
<dbReference type="InterPro" id="IPR001851">
    <property type="entry name" value="ABC_transp_permease"/>
</dbReference>
<evidence type="ECO:0000313" key="7">
    <source>
        <dbReference type="EMBL" id="QCI64764.1"/>
    </source>
</evidence>